<evidence type="ECO:0000256" key="1">
    <source>
        <dbReference type="SAM" id="SignalP"/>
    </source>
</evidence>
<evidence type="ECO:0008006" key="4">
    <source>
        <dbReference type="Google" id="ProtNLM"/>
    </source>
</evidence>
<sequence>MRRSRLVQVWAVFLVGLVGGCAQPGTAGGAAGVGTSGEPRGYLCHGTPVPAAVLTDGATADELGDEAAAALDGASVPAIEPEQWRVLTETSTRVYLIRELPEPRDSDGEQRTHELLGIEWTDQTEEGGEGWQLWQHGDCALRYDLGELGDAIVGLDPDNPPDAASSEVPVLVTEIDCASGKPADGRVRVEHLVELEDRVELVIGVEAPPGDGQNCPSNPPTPFTIELDEPLGNRTLVDVAVYPERELAVVAQE</sequence>
<reference evidence="3" key="1">
    <citation type="journal article" date="2019" name="Int. J. Syst. Evol. Microbiol.">
        <title>The Global Catalogue of Microorganisms (GCM) 10K type strain sequencing project: providing services to taxonomists for standard genome sequencing and annotation.</title>
        <authorList>
            <consortium name="The Broad Institute Genomics Platform"/>
            <consortium name="The Broad Institute Genome Sequencing Center for Infectious Disease"/>
            <person name="Wu L."/>
            <person name="Ma J."/>
        </authorList>
    </citation>
    <scope>NUCLEOTIDE SEQUENCE [LARGE SCALE GENOMIC DNA]</scope>
    <source>
        <strain evidence="3">CCM 7043</strain>
    </source>
</reference>
<dbReference type="Proteomes" id="UP001597338">
    <property type="component" value="Unassembled WGS sequence"/>
</dbReference>
<dbReference type="EMBL" id="JBHUHF010000001">
    <property type="protein sequence ID" value="MFD2028589.1"/>
    <property type="molecule type" value="Genomic_DNA"/>
</dbReference>
<comment type="caution">
    <text evidence="2">The sequence shown here is derived from an EMBL/GenBank/DDBJ whole genome shotgun (WGS) entry which is preliminary data.</text>
</comment>
<dbReference type="PROSITE" id="PS51257">
    <property type="entry name" value="PROKAR_LIPOPROTEIN"/>
    <property type="match status" value="1"/>
</dbReference>
<feature type="signal peptide" evidence="1">
    <location>
        <begin position="1"/>
        <end position="27"/>
    </location>
</feature>
<evidence type="ECO:0000313" key="3">
    <source>
        <dbReference type="Proteomes" id="UP001597338"/>
    </source>
</evidence>
<dbReference type="RefSeq" id="WP_377200263.1">
    <property type="nucleotide sequence ID" value="NZ_JBHUHF010000001.1"/>
</dbReference>
<keyword evidence="1" id="KW-0732">Signal</keyword>
<proteinExistence type="predicted"/>
<keyword evidence="3" id="KW-1185">Reference proteome</keyword>
<accession>A0ABW4VDD9</accession>
<name>A0ABW4VDD9_9MICO</name>
<feature type="chain" id="PRO_5047109009" description="Secreted protein" evidence="1">
    <location>
        <begin position="28"/>
        <end position="253"/>
    </location>
</feature>
<organism evidence="2 3">
    <name type="scientific">Promicromonospora aerolata</name>
    <dbReference type="NCBI Taxonomy" id="195749"/>
    <lineage>
        <taxon>Bacteria</taxon>
        <taxon>Bacillati</taxon>
        <taxon>Actinomycetota</taxon>
        <taxon>Actinomycetes</taxon>
        <taxon>Micrococcales</taxon>
        <taxon>Promicromonosporaceae</taxon>
        <taxon>Promicromonospora</taxon>
    </lineage>
</organism>
<gene>
    <name evidence="2" type="ORF">ACFSL2_24090</name>
</gene>
<evidence type="ECO:0000313" key="2">
    <source>
        <dbReference type="EMBL" id="MFD2028589.1"/>
    </source>
</evidence>
<protein>
    <recommendedName>
        <fullName evidence="4">Secreted protein</fullName>
    </recommendedName>
</protein>